<reference evidence="3 4" key="1">
    <citation type="journal article" date="2018" name="PLoS Pathog.">
        <title>Evolution of structural diversity of trichothecenes, a family of toxins produced by plant pathogenic and entomopathogenic fungi.</title>
        <authorList>
            <person name="Proctor R.H."/>
            <person name="McCormick S.P."/>
            <person name="Kim H.S."/>
            <person name="Cardoza R.E."/>
            <person name="Stanley A.M."/>
            <person name="Lindo L."/>
            <person name="Kelly A."/>
            <person name="Brown D.W."/>
            <person name="Lee T."/>
            <person name="Vaughan M.M."/>
            <person name="Alexander N.J."/>
            <person name="Busman M."/>
            <person name="Gutierrez S."/>
        </authorList>
    </citation>
    <scope>NUCLEOTIDE SEQUENCE [LARGE SCALE GENOMIC DNA]</scope>
    <source>
        <strain evidence="3 4">NRRL 13405</strain>
    </source>
</reference>
<accession>A0A395MCJ7</accession>
<evidence type="ECO:0000259" key="2">
    <source>
        <dbReference type="PROSITE" id="PS50089"/>
    </source>
</evidence>
<protein>
    <recommendedName>
        <fullName evidence="2">RING-type domain-containing protein</fullName>
    </recommendedName>
</protein>
<dbReference type="Gene3D" id="3.30.40.10">
    <property type="entry name" value="Zinc/RING finger domain, C3HC4 (zinc finger)"/>
    <property type="match status" value="1"/>
</dbReference>
<dbReference type="STRING" id="2594813.A0A395MCJ7"/>
<dbReference type="OrthoDB" id="654191at2759"/>
<dbReference type="InterPro" id="IPR001841">
    <property type="entry name" value="Znf_RING"/>
</dbReference>
<keyword evidence="1" id="KW-0479">Metal-binding</keyword>
<keyword evidence="1" id="KW-0863">Zinc-finger</keyword>
<sequence>MSSTLDYWPPIQEAIASNSDPLQQNSAAKVQCPICMDNIAVTSFPPVAPREGDHPDIDPTQGEVLLCGHVLCQACRSHDEATRYHERKCPMCRADLRCTDCGRPAKTMSIPKEGPSSTVPALAKGDDGARCADCNSKRWFRDMIQQGEWPNGLADLEPGFVPFFYHVVGRLEDAKRDVTQETLIQTFSTIVKEEFSTMTRKRAEAIYNRSVTTGNPWFHNEPAVEMNKRAAPPPTEDIAEVERRRKNVQALIYDWTDELVALGHLMEDENLPQEEGIRIMRRAHHLDGMMRHLAEERRKLSMLQDEYLEEALRTGRSGNRPAERRARVRALLFEEERAEAAIREMGDALGGFLEVYDRGLDLALVPLPDDPDAGPGMDIADMLRDDAMDMEANELPGRSRNYTYTRALSL</sequence>
<evidence type="ECO:0000313" key="3">
    <source>
        <dbReference type="EMBL" id="RFN44819.1"/>
    </source>
</evidence>
<dbReference type="GO" id="GO:0008270">
    <property type="term" value="F:zinc ion binding"/>
    <property type="evidence" value="ECO:0007669"/>
    <property type="project" value="UniProtKB-KW"/>
</dbReference>
<keyword evidence="4" id="KW-1185">Reference proteome</keyword>
<dbReference type="Proteomes" id="UP000265631">
    <property type="component" value="Unassembled WGS sequence"/>
</dbReference>
<name>A0A395MCJ7_9HYPO</name>
<dbReference type="EMBL" id="PXXK01000395">
    <property type="protein sequence ID" value="RFN44819.1"/>
    <property type="molecule type" value="Genomic_DNA"/>
</dbReference>
<evidence type="ECO:0000256" key="1">
    <source>
        <dbReference type="PROSITE-ProRule" id="PRU00175"/>
    </source>
</evidence>
<dbReference type="PROSITE" id="PS50089">
    <property type="entry name" value="ZF_RING_2"/>
    <property type="match status" value="1"/>
</dbReference>
<dbReference type="InterPro" id="IPR013083">
    <property type="entry name" value="Znf_RING/FYVE/PHD"/>
</dbReference>
<dbReference type="SMART" id="SM00184">
    <property type="entry name" value="RING"/>
    <property type="match status" value="1"/>
</dbReference>
<gene>
    <name evidence="3" type="ORF">FIE12Z_10920</name>
</gene>
<proteinExistence type="predicted"/>
<evidence type="ECO:0000313" key="4">
    <source>
        <dbReference type="Proteomes" id="UP000265631"/>
    </source>
</evidence>
<organism evidence="3 4">
    <name type="scientific">Fusarium flagelliforme</name>
    <dbReference type="NCBI Taxonomy" id="2675880"/>
    <lineage>
        <taxon>Eukaryota</taxon>
        <taxon>Fungi</taxon>
        <taxon>Dikarya</taxon>
        <taxon>Ascomycota</taxon>
        <taxon>Pezizomycotina</taxon>
        <taxon>Sordariomycetes</taxon>
        <taxon>Hypocreomycetidae</taxon>
        <taxon>Hypocreales</taxon>
        <taxon>Nectriaceae</taxon>
        <taxon>Fusarium</taxon>
        <taxon>Fusarium incarnatum-equiseti species complex</taxon>
    </lineage>
</organism>
<feature type="domain" description="RING-type" evidence="2">
    <location>
        <begin position="32"/>
        <end position="93"/>
    </location>
</feature>
<keyword evidence="1" id="KW-0862">Zinc</keyword>
<dbReference type="SUPFAM" id="SSF57850">
    <property type="entry name" value="RING/U-box"/>
    <property type="match status" value="1"/>
</dbReference>
<dbReference type="AlphaFoldDB" id="A0A395MCJ7"/>
<comment type="caution">
    <text evidence="3">The sequence shown here is derived from an EMBL/GenBank/DDBJ whole genome shotgun (WGS) entry which is preliminary data.</text>
</comment>